<dbReference type="AlphaFoldDB" id="A0A657PJ14"/>
<protein>
    <submittedName>
        <fullName evidence="2">Hemolysin secretion protein D</fullName>
    </submittedName>
</protein>
<comment type="caution">
    <text evidence="2">The sequence shown here is derived from an EMBL/GenBank/DDBJ whole genome shotgun (WGS) entry which is preliminary data.</text>
</comment>
<feature type="transmembrane region" description="Helical" evidence="1">
    <location>
        <begin position="30"/>
        <end position="50"/>
    </location>
</feature>
<evidence type="ECO:0000313" key="3">
    <source>
        <dbReference type="Proteomes" id="UP000243361"/>
    </source>
</evidence>
<reference evidence="2" key="1">
    <citation type="submission" date="2017-02" db="EMBL/GenBank/DDBJ databases">
        <title>Novel co-symbiosis in the unique lucinid bivalve Phacoides pectinatus.</title>
        <authorList>
            <person name="Lim S.J."/>
            <person name="Davis B.G."/>
            <person name="Gill D.E."/>
            <person name="Engel A.S."/>
            <person name="Anderson L.C."/>
            <person name="Campbell B.J."/>
        </authorList>
    </citation>
    <scope>NUCLEOTIDE SEQUENCE [LARGE SCALE GENOMIC DNA]</scope>
    <source>
        <strain evidence="2">LUC13016_P6</strain>
    </source>
</reference>
<organism evidence="2 3">
    <name type="scientific">Candidatus Sedimenticola endophacoides</name>
    <dbReference type="NCBI Taxonomy" id="2548426"/>
    <lineage>
        <taxon>Bacteria</taxon>
        <taxon>Pseudomonadati</taxon>
        <taxon>Pseudomonadota</taxon>
        <taxon>Gammaproteobacteria</taxon>
        <taxon>Chromatiales</taxon>
        <taxon>Sedimenticolaceae</taxon>
        <taxon>Sedimenticola</taxon>
    </lineage>
</organism>
<dbReference type="Proteomes" id="UP000243361">
    <property type="component" value="Unassembled WGS sequence"/>
</dbReference>
<keyword evidence="3" id="KW-1185">Reference proteome</keyword>
<name>A0A657PJ14_9GAMM</name>
<evidence type="ECO:0000256" key="1">
    <source>
        <dbReference type="SAM" id="Phobius"/>
    </source>
</evidence>
<keyword evidence="1" id="KW-0472">Membrane</keyword>
<sequence>MSKRGNWSDADYAPDVEAAIVQSVSPKSRLLLFAILLFFVIAVTWARYAVIDEVTHADGKVVPSSRVQVIQNLEGGILKQIPVTEG</sequence>
<dbReference type="EMBL" id="MUIE01000241">
    <property type="protein sequence ID" value="OQX34240.1"/>
    <property type="molecule type" value="Genomic_DNA"/>
</dbReference>
<proteinExistence type="predicted"/>
<evidence type="ECO:0000313" key="2">
    <source>
        <dbReference type="EMBL" id="OQX34240.1"/>
    </source>
</evidence>
<feature type="non-terminal residue" evidence="2">
    <location>
        <position position="86"/>
    </location>
</feature>
<keyword evidence="1" id="KW-1133">Transmembrane helix</keyword>
<gene>
    <name evidence="2" type="ORF">B0D84_03685</name>
</gene>
<keyword evidence="1" id="KW-0812">Transmembrane</keyword>
<accession>A0A657PJ14</accession>